<dbReference type="KEGG" id="aten:116300322"/>
<evidence type="ECO:0000313" key="3">
    <source>
        <dbReference type="Proteomes" id="UP000515163"/>
    </source>
</evidence>
<sequence length="385" mass="43240">MAFDDIINEPWFIGTVAGVGALILILIVVIIILCCLWFRKKKQLDEKRPDGEHHDRERDSGTTTPSSYQEMTEAQNWTMVQQNGVASVPGQGFNQYNAGSSLVGMNEEMRPNGGPSSRTSSHKQTYYKTGIGKTLEQNQNIDAFERKISNASESSRVAYRGGVYSSGHFERDSDVRESARSNQSFQKPRLANIQVSQSKQSESSVNTSYPANNRVYLPERSDSTRSTRTSFYKKTNYNQPYRIPEEDYSGIQMSSEEERYSWRAPAQTQTSARQAHESLHRLSDGKVKNLTERFQTTEVSTAGETAVTSRSAMENELREQIAGRRNYQKSEGVPISPHRGSRGYQYPQTDLGDASANWQGKSGKGTIETRVKRIKKVGAISVFPD</sequence>
<dbReference type="GeneID" id="116300322"/>
<dbReference type="Proteomes" id="UP000515163">
    <property type="component" value="Unplaced"/>
</dbReference>
<feature type="region of interest" description="Disordered" evidence="1">
    <location>
        <begin position="45"/>
        <end position="69"/>
    </location>
</feature>
<proteinExistence type="predicted"/>
<organism evidence="3 4">
    <name type="scientific">Actinia tenebrosa</name>
    <name type="common">Australian red waratah sea anemone</name>
    <dbReference type="NCBI Taxonomy" id="6105"/>
    <lineage>
        <taxon>Eukaryota</taxon>
        <taxon>Metazoa</taxon>
        <taxon>Cnidaria</taxon>
        <taxon>Anthozoa</taxon>
        <taxon>Hexacorallia</taxon>
        <taxon>Actiniaria</taxon>
        <taxon>Actiniidae</taxon>
        <taxon>Actinia</taxon>
    </lineage>
</organism>
<evidence type="ECO:0000313" key="5">
    <source>
        <dbReference type="RefSeq" id="XP_031565030.1"/>
    </source>
</evidence>
<keyword evidence="3" id="KW-1185">Reference proteome</keyword>
<feature type="region of interest" description="Disordered" evidence="1">
    <location>
        <begin position="324"/>
        <end position="363"/>
    </location>
</feature>
<accession>A0A6P8I8Y5</accession>
<name>A0A6P8I8Y5_ACTTE</name>
<protein>
    <submittedName>
        <fullName evidence="4 5">Uncharacterized protein LOC116300322</fullName>
    </submittedName>
</protein>
<feature type="region of interest" description="Disordered" evidence="1">
    <location>
        <begin position="104"/>
        <end position="124"/>
    </location>
</feature>
<feature type="compositionally biased region" description="Polar residues" evidence="1">
    <location>
        <begin position="114"/>
        <end position="124"/>
    </location>
</feature>
<keyword evidence="2" id="KW-1133">Transmembrane helix</keyword>
<dbReference type="AlphaFoldDB" id="A0A6P8I8Y5"/>
<feature type="transmembrane region" description="Helical" evidence="2">
    <location>
        <begin position="12"/>
        <end position="38"/>
    </location>
</feature>
<dbReference type="RefSeq" id="XP_031565030.1">
    <property type="nucleotide sequence ID" value="XM_031709170.1"/>
</dbReference>
<feature type="compositionally biased region" description="Low complexity" evidence="1">
    <location>
        <begin position="194"/>
        <end position="208"/>
    </location>
</feature>
<evidence type="ECO:0000313" key="4">
    <source>
        <dbReference type="RefSeq" id="XP_031565029.1"/>
    </source>
</evidence>
<keyword evidence="2" id="KW-0472">Membrane</keyword>
<feature type="compositionally biased region" description="Basic and acidic residues" evidence="1">
    <location>
        <begin position="45"/>
        <end position="60"/>
    </location>
</feature>
<feature type="region of interest" description="Disordered" evidence="1">
    <location>
        <begin position="166"/>
        <end position="233"/>
    </location>
</feature>
<feature type="compositionally biased region" description="Basic and acidic residues" evidence="1">
    <location>
        <begin position="168"/>
        <end position="179"/>
    </location>
</feature>
<evidence type="ECO:0000256" key="2">
    <source>
        <dbReference type="SAM" id="Phobius"/>
    </source>
</evidence>
<dbReference type="OrthoDB" id="10339965at2759"/>
<feature type="region of interest" description="Disordered" evidence="1">
    <location>
        <begin position="259"/>
        <end position="281"/>
    </location>
</feature>
<keyword evidence="2" id="KW-0812">Transmembrane</keyword>
<evidence type="ECO:0000256" key="1">
    <source>
        <dbReference type="SAM" id="MobiDB-lite"/>
    </source>
</evidence>
<dbReference type="RefSeq" id="XP_031565029.1">
    <property type="nucleotide sequence ID" value="XM_031709169.1"/>
</dbReference>
<gene>
    <name evidence="4 5" type="primary">LOC116300322</name>
</gene>
<reference evidence="4 5" key="1">
    <citation type="submission" date="2025-04" db="UniProtKB">
        <authorList>
            <consortium name="RefSeq"/>
        </authorList>
    </citation>
    <scope>IDENTIFICATION</scope>
    <source>
        <tissue evidence="4 5">Tentacle</tissue>
    </source>
</reference>